<dbReference type="InterPro" id="IPR029058">
    <property type="entry name" value="AB_hydrolase_fold"/>
</dbReference>
<dbReference type="GO" id="GO:0018786">
    <property type="term" value="F:haloalkane dehalogenase activity"/>
    <property type="evidence" value="ECO:0007669"/>
    <property type="project" value="UniProtKB-EC"/>
</dbReference>
<dbReference type="InterPro" id="IPR000639">
    <property type="entry name" value="Epox_hydrolase-like"/>
</dbReference>
<dbReference type="AlphaFoldDB" id="A0AAI8CJK1"/>
<keyword evidence="1" id="KW-0472">Membrane</keyword>
<dbReference type="PANTHER" id="PTHR43798">
    <property type="entry name" value="MONOACYLGLYCEROL LIPASE"/>
    <property type="match status" value="1"/>
</dbReference>
<dbReference type="EC" id="3.8.1.5" evidence="3"/>
<keyword evidence="1" id="KW-0812">Transmembrane</keyword>
<dbReference type="NCBIfam" id="NF002938">
    <property type="entry name" value="PRK03592.1"/>
    <property type="match status" value="1"/>
</dbReference>
<dbReference type="InterPro" id="IPR000073">
    <property type="entry name" value="AB_hydrolase_1"/>
</dbReference>
<dbReference type="EMBL" id="CP010992">
    <property type="protein sequence ID" value="AMO21380.2"/>
    <property type="molecule type" value="Genomic_DNA"/>
</dbReference>
<name>A0AAI8CJK1_9FLAO</name>
<proteinExistence type="predicted"/>
<gene>
    <name evidence="3" type="ORF">UN65_00820</name>
</gene>
<dbReference type="Pfam" id="PF00561">
    <property type="entry name" value="Abhydrolase_1"/>
    <property type="match status" value="1"/>
</dbReference>
<keyword evidence="1" id="KW-1133">Transmembrane helix</keyword>
<feature type="transmembrane region" description="Helical" evidence="1">
    <location>
        <begin position="6"/>
        <end position="25"/>
    </location>
</feature>
<dbReference type="PRINTS" id="PR00412">
    <property type="entry name" value="EPOXHYDRLASE"/>
</dbReference>
<dbReference type="SUPFAM" id="SSF53474">
    <property type="entry name" value="alpha/beta-Hydrolases"/>
    <property type="match status" value="1"/>
</dbReference>
<evidence type="ECO:0000313" key="4">
    <source>
        <dbReference type="Proteomes" id="UP000304840"/>
    </source>
</evidence>
<protein>
    <submittedName>
        <fullName evidence="3">Haloalkane dehalogenase</fullName>
        <ecNumber evidence="3">3.8.1.5</ecNumber>
    </submittedName>
</protein>
<reference evidence="4" key="1">
    <citation type="submission" date="2016-03" db="EMBL/GenBank/DDBJ databases">
        <title>Flavobacterium columnare strain B185, complete genome.</title>
        <authorList>
            <person name="Sundberg L.-R."/>
            <person name="Papponen P."/>
            <person name="Laanto E."/>
        </authorList>
    </citation>
    <scope>NUCLEOTIDE SEQUENCE [LARGE SCALE GENOMIC DNA]</scope>
    <source>
        <strain evidence="4">B185</strain>
    </source>
</reference>
<sequence length="325" mass="37654">MKHTLIFLINRFQILLSIFFLTIIFKTEIMAQNRQDKVSSYYEIYGSKMHVLEYGKAEKGNPILFLHGNPSSSFLWRNITPYVQGTGHHIVVPDLIGMGKSDKPAIDYTYMEQYAYLEKLIEQMELKNITLVLHDWGSGLGFNYFANHQDNVKAIVFMEGIIQDIGTFFPQENIDFFNKLRGPEGYKMIAEDNIFLNDVLPTWVSRDMTKEELQGYRAPFQTVESRKPIWKFVSQVPLNGKPELTASIVKNYREVLQKSKLPKLFFYAEPGAFMPEVVRNWIIENVPNLQSVNIGKGVHFIQEDNPDLIGEKIKDFILKLDNIKN</sequence>
<organism evidence="3 4">
    <name type="scientific">Flavobacterium columnare</name>
    <dbReference type="NCBI Taxonomy" id="996"/>
    <lineage>
        <taxon>Bacteria</taxon>
        <taxon>Pseudomonadati</taxon>
        <taxon>Bacteroidota</taxon>
        <taxon>Flavobacteriia</taxon>
        <taxon>Flavobacteriales</taxon>
        <taxon>Flavobacteriaceae</taxon>
        <taxon>Flavobacterium</taxon>
    </lineage>
</organism>
<dbReference type="PANTHER" id="PTHR43798:SF24">
    <property type="entry name" value="CIS-3-ALKYL-4-ALKYLOXETAN-2-ONE DECARBOXYLASE"/>
    <property type="match status" value="1"/>
</dbReference>
<evidence type="ECO:0000259" key="2">
    <source>
        <dbReference type="Pfam" id="PF00561"/>
    </source>
</evidence>
<accession>A0AAI8CJK1</accession>
<dbReference type="Gene3D" id="3.40.50.1820">
    <property type="entry name" value="alpha/beta hydrolase"/>
    <property type="match status" value="1"/>
</dbReference>
<reference evidence="3 4" key="2">
    <citation type="submission" date="2019-05" db="EMBL/GenBank/DDBJ databases">
        <authorList>
            <person name="Ravantti J.J."/>
        </authorList>
    </citation>
    <scope>NUCLEOTIDE SEQUENCE [LARGE SCALE GENOMIC DNA]</scope>
    <source>
        <strain evidence="3 4">B185</strain>
    </source>
</reference>
<evidence type="ECO:0000256" key="1">
    <source>
        <dbReference type="SAM" id="Phobius"/>
    </source>
</evidence>
<feature type="domain" description="AB hydrolase-1" evidence="2">
    <location>
        <begin position="61"/>
        <end position="306"/>
    </location>
</feature>
<dbReference type="InterPro" id="IPR050266">
    <property type="entry name" value="AB_hydrolase_sf"/>
</dbReference>
<dbReference type="GO" id="GO:0016020">
    <property type="term" value="C:membrane"/>
    <property type="evidence" value="ECO:0007669"/>
    <property type="project" value="TreeGrafter"/>
</dbReference>
<keyword evidence="3" id="KW-0378">Hydrolase</keyword>
<dbReference type="Proteomes" id="UP000304840">
    <property type="component" value="Chromosome"/>
</dbReference>
<evidence type="ECO:0000313" key="3">
    <source>
        <dbReference type="EMBL" id="AMO21380.2"/>
    </source>
</evidence>